<dbReference type="Proteomes" id="UP000001056">
    <property type="component" value="Unassembled WGS sequence"/>
</dbReference>
<dbReference type="EMBL" id="CH408032">
    <property type="protein sequence ID" value="EAQ87151.1"/>
    <property type="molecule type" value="Genomic_DNA"/>
</dbReference>
<dbReference type="InterPro" id="IPR003593">
    <property type="entry name" value="AAA+_ATPase"/>
</dbReference>
<gene>
    <name evidence="3" type="ORF">CHGG_03770</name>
</gene>
<dbReference type="RefSeq" id="XP_001222984.1">
    <property type="nucleotide sequence ID" value="XM_001222983.1"/>
</dbReference>
<keyword evidence="4" id="KW-1185">Reference proteome</keyword>
<dbReference type="InParanoid" id="Q2H376"/>
<dbReference type="GO" id="GO:0016887">
    <property type="term" value="F:ATP hydrolysis activity"/>
    <property type="evidence" value="ECO:0007669"/>
    <property type="project" value="InterPro"/>
</dbReference>
<evidence type="ECO:0000313" key="4">
    <source>
        <dbReference type="Proteomes" id="UP000001056"/>
    </source>
</evidence>
<protein>
    <recommendedName>
        <fullName evidence="2">AAA+ ATPase domain-containing protein</fullName>
    </recommendedName>
</protein>
<dbReference type="SUPFAM" id="SSF52540">
    <property type="entry name" value="P-loop containing nucleoside triphosphate hydrolases"/>
    <property type="match status" value="1"/>
</dbReference>
<dbReference type="AlphaFoldDB" id="Q2H376"/>
<dbReference type="PANTHER" id="PTHR46411:SF2">
    <property type="entry name" value="AAA+ ATPASE DOMAIN-CONTAINING PROTEIN"/>
    <property type="match status" value="1"/>
</dbReference>
<evidence type="ECO:0000259" key="2">
    <source>
        <dbReference type="SMART" id="SM00382"/>
    </source>
</evidence>
<dbReference type="VEuPathDB" id="FungiDB:CHGG_03770"/>
<organism evidence="3 4">
    <name type="scientific">Chaetomium globosum (strain ATCC 6205 / CBS 148.51 / DSM 1962 / NBRC 6347 / NRRL 1970)</name>
    <name type="common">Soil fungus</name>
    <dbReference type="NCBI Taxonomy" id="306901"/>
    <lineage>
        <taxon>Eukaryota</taxon>
        <taxon>Fungi</taxon>
        <taxon>Dikarya</taxon>
        <taxon>Ascomycota</taxon>
        <taxon>Pezizomycotina</taxon>
        <taxon>Sordariomycetes</taxon>
        <taxon>Sordariomycetidae</taxon>
        <taxon>Sordariales</taxon>
        <taxon>Chaetomiaceae</taxon>
        <taxon>Chaetomium</taxon>
    </lineage>
</organism>
<dbReference type="InterPro" id="IPR003959">
    <property type="entry name" value="ATPase_AAA_core"/>
</dbReference>
<dbReference type="PANTHER" id="PTHR46411">
    <property type="entry name" value="FAMILY ATPASE, PUTATIVE-RELATED"/>
    <property type="match status" value="1"/>
</dbReference>
<feature type="region of interest" description="Disordered" evidence="1">
    <location>
        <begin position="1"/>
        <end position="29"/>
    </location>
</feature>
<dbReference type="InterPro" id="IPR027417">
    <property type="entry name" value="P-loop_NTPase"/>
</dbReference>
<dbReference type="GeneID" id="4391981"/>
<sequence>MVKSLITQHFQDKQSGDMEQTCDEPTPGPRPVRVQLRSKVILQRVLRFGAAKGCTTKTCLNSKSLIILLHGAPGVGKTSTAECVAEYFDKPLFQITCGDLGVSAGDVESTLEKHFALATRWGCILLLDEADVFLTARSPADHLRNSLVSVSSSTTSVVCF</sequence>
<dbReference type="eggNOG" id="KOG0742">
    <property type="taxonomic scope" value="Eukaryota"/>
</dbReference>
<accession>Q2H376</accession>
<dbReference type="Pfam" id="PF00004">
    <property type="entry name" value="AAA"/>
    <property type="match status" value="1"/>
</dbReference>
<evidence type="ECO:0000256" key="1">
    <source>
        <dbReference type="SAM" id="MobiDB-lite"/>
    </source>
</evidence>
<proteinExistence type="predicted"/>
<dbReference type="OrthoDB" id="4587388at2759"/>
<dbReference type="Gene3D" id="3.40.50.300">
    <property type="entry name" value="P-loop containing nucleotide triphosphate hydrolases"/>
    <property type="match status" value="1"/>
</dbReference>
<dbReference type="HOGENOM" id="CLU_1651956_0_0_1"/>
<reference evidence="4" key="1">
    <citation type="journal article" date="2015" name="Genome Announc.">
        <title>Draft genome sequence of the cellulolytic fungus Chaetomium globosum.</title>
        <authorList>
            <person name="Cuomo C.A."/>
            <person name="Untereiner W.A."/>
            <person name="Ma L.-J."/>
            <person name="Grabherr M."/>
            <person name="Birren B.W."/>
        </authorList>
    </citation>
    <scope>NUCLEOTIDE SEQUENCE [LARGE SCALE GENOMIC DNA]</scope>
    <source>
        <strain evidence="4">ATCC 6205 / CBS 148.51 / DSM 1962 / NBRC 6347 / NRRL 1970</strain>
    </source>
</reference>
<feature type="domain" description="AAA+ ATPase" evidence="2">
    <location>
        <begin position="63"/>
        <end position="154"/>
    </location>
</feature>
<name>Q2H376_CHAGB</name>
<dbReference type="GO" id="GO:0005524">
    <property type="term" value="F:ATP binding"/>
    <property type="evidence" value="ECO:0007669"/>
    <property type="project" value="InterPro"/>
</dbReference>
<evidence type="ECO:0000313" key="3">
    <source>
        <dbReference type="EMBL" id="EAQ87151.1"/>
    </source>
</evidence>
<dbReference type="SMART" id="SM00382">
    <property type="entry name" value="AAA"/>
    <property type="match status" value="1"/>
</dbReference>